<accession>A0A8D7AIU2</accession>
<proteinExistence type="predicted"/>
<gene>
    <name evidence="2" type="ORF">GSMUA_210580.1</name>
</gene>
<dbReference type="EMBL" id="HG996468">
    <property type="protein sequence ID" value="CAG1849472.1"/>
    <property type="molecule type" value="Genomic_DNA"/>
</dbReference>
<sequence length="38" mass="4182">SRTTVGGQAHRYQSPPLPSTSRRSSTCSLFEGFSHMLN</sequence>
<evidence type="ECO:0000256" key="1">
    <source>
        <dbReference type="SAM" id="MobiDB-lite"/>
    </source>
</evidence>
<name>A0A8D7AIU2_MUSAM</name>
<dbReference type="AlphaFoldDB" id="A0A8D7AIU2"/>
<evidence type="ECO:0000313" key="2">
    <source>
        <dbReference type="EMBL" id="CAG1849472.1"/>
    </source>
</evidence>
<organism evidence="2">
    <name type="scientific">Musa acuminata subsp. malaccensis</name>
    <name type="common">Wild banana</name>
    <name type="synonym">Musa malaccensis</name>
    <dbReference type="NCBI Taxonomy" id="214687"/>
    <lineage>
        <taxon>Eukaryota</taxon>
        <taxon>Viridiplantae</taxon>
        <taxon>Streptophyta</taxon>
        <taxon>Embryophyta</taxon>
        <taxon>Tracheophyta</taxon>
        <taxon>Spermatophyta</taxon>
        <taxon>Magnoliopsida</taxon>
        <taxon>Liliopsida</taxon>
        <taxon>Zingiberales</taxon>
        <taxon>Musaceae</taxon>
        <taxon>Musa</taxon>
    </lineage>
</organism>
<reference evidence="2" key="1">
    <citation type="submission" date="2021-03" db="EMBL/GenBank/DDBJ databases">
        <authorList>
            <consortium name="Genoscope - CEA"/>
            <person name="William W."/>
        </authorList>
    </citation>
    <scope>NUCLEOTIDE SEQUENCE</scope>
    <source>
        <strain evidence="2">Doubled-haploid Pahang</strain>
    </source>
</reference>
<feature type="non-terminal residue" evidence="2">
    <location>
        <position position="1"/>
    </location>
</feature>
<feature type="region of interest" description="Disordered" evidence="1">
    <location>
        <begin position="1"/>
        <end position="25"/>
    </location>
</feature>
<protein>
    <submittedName>
        <fullName evidence="2">(wild Malaysian banana) hypothetical protein</fullName>
    </submittedName>
</protein>